<keyword evidence="1" id="KW-0472">Membrane</keyword>
<proteinExistence type="predicted"/>
<reference evidence="2 3" key="1">
    <citation type="submission" date="2018-12" db="EMBL/GenBank/DDBJ databases">
        <title>bacterium Hansschlegelia zhihuaiae S113.</title>
        <authorList>
            <person name="He J."/>
        </authorList>
    </citation>
    <scope>NUCLEOTIDE SEQUENCE [LARGE SCALE GENOMIC DNA]</scope>
    <source>
        <strain evidence="2 3">S 113</strain>
    </source>
</reference>
<evidence type="ECO:0000313" key="2">
    <source>
        <dbReference type="EMBL" id="RXF69619.1"/>
    </source>
</evidence>
<comment type="caution">
    <text evidence="2">The sequence shown here is derived from an EMBL/GenBank/DDBJ whole genome shotgun (WGS) entry which is preliminary data.</text>
</comment>
<feature type="transmembrane region" description="Helical" evidence="1">
    <location>
        <begin position="100"/>
        <end position="119"/>
    </location>
</feature>
<dbReference type="EMBL" id="RYFI01000021">
    <property type="protein sequence ID" value="RXF69619.1"/>
    <property type="molecule type" value="Genomic_DNA"/>
</dbReference>
<feature type="transmembrane region" description="Helical" evidence="1">
    <location>
        <begin position="27"/>
        <end position="47"/>
    </location>
</feature>
<evidence type="ECO:0008006" key="4">
    <source>
        <dbReference type="Google" id="ProtNLM"/>
    </source>
</evidence>
<keyword evidence="3" id="KW-1185">Reference proteome</keyword>
<protein>
    <recommendedName>
        <fullName evidence="4">Mll4938 protein</fullName>
    </recommendedName>
</protein>
<keyword evidence="1" id="KW-1133">Transmembrane helix</keyword>
<dbReference type="AlphaFoldDB" id="A0A4Q0M9Z7"/>
<sequence>MVVGLAISRLLTGVARFVQHPSRQAIYPVHLGWVFFVFLTIIHFWWFEFRLVEMPKWIFEVYIFVIFYACLLFLTSTLLFPDQMGEYSGYRDYFMSRRGWFFGLLAAVFLVDIVDTYLKGGEYFRSFGPEYPTRNLVYAAVFVAAAFIRNERFHVALVVVALAYQASWILRLFDSI</sequence>
<feature type="transmembrane region" description="Helical" evidence="1">
    <location>
        <begin position="131"/>
        <end position="148"/>
    </location>
</feature>
<dbReference type="Proteomes" id="UP000289708">
    <property type="component" value="Unassembled WGS sequence"/>
</dbReference>
<organism evidence="2 3">
    <name type="scientific">Hansschlegelia zhihuaiae</name>
    <dbReference type="NCBI Taxonomy" id="405005"/>
    <lineage>
        <taxon>Bacteria</taxon>
        <taxon>Pseudomonadati</taxon>
        <taxon>Pseudomonadota</taxon>
        <taxon>Alphaproteobacteria</taxon>
        <taxon>Hyphomicrobiales</taxon>
        <taxon>Methylopilaceae</taxon>
        <taxon>Hansschlegelia</taxon>
    </lineage>
</organism>
<dbReference type="RefSeq" id="WP_128778972.1">
    <property type="nucleotide sequence ID" value="NZ_RYFI01000021.1"/>
</dbReference>
<gene>
    <name evidence="2" type="ORF">EK403_18440</name>
</gene>
<evidence type="ECO:0000256" key="1">
    <source>
        <dbReference type="SAM" id="Phobius"/>
    </source>
</evidence>
<accession>A0A4Q0M9Z7</accession>
<name>A0A4Q0M9Z7_9HYPH</name>
<feature type="transmembrane region" description="Helical" evidence="1">
    <location>
        <begin position="59"/>
        <end position="80"/>
    </location>
</feature>
<dbReference type="OrthoDB" id="9803673at2"/>
<feature type="transmembrane region" description="Helical" evidence="1">
    <location>
        <begin position="154"/>
        <end position="173"/>
    </location>
</feature>
<keyword evidence="1" id="KW-0812">Transmembrane</keyword>
<evidence type="ECO:0000313" key="3">
    <source>
        <dbReference type="Proteomes" id="UP000289708"/>
    </source>
</evidence>